<feature type="compositionally biased region" description="Basic residues" evidence="8">
    <location>
        <begin position="68"/>
        <end position="77"/>
    </location>
</feature>
<feature type="binding site" evidence="6">
    <location>
        <position position="589"/>
    </location>
    <ligand>
        <name>ATP</name>
        <dbReference type="ChEBI" id="CHEBI:30616"/>
    </ligand>
</feature>
<proteinExistence type="inferred from homology"/>
<feature type="domain" description="Polyphosphate kinase C-terminal" evidence="12">
    <location>
        <begin position="450"/>
        <end position="614"/>
    </location>
</feature>
<dbReference type="InterPro" id="IPR025198">
    <property type="entry name" value="PPK_N_dom"/>
</dbReference>
<dbReference type="SUPFAM" id="SSF143724">
    <property type="entry name" value="PHP14-like"/>
    <property type="match status" value="1"/>
</dbReference>
<dbReference type="Pfam" id="PF17941">
    <property type="entry name" value="PP_kinase_C_1"/>
    <property type="match status" value="1"/>
</dbReference>
<dbReference type="Gene3D" id="3.30.870.10">
    <property type="entry name" value="Endonuclease Chain A"/>
    <property type="match status" value="2"/>
</dbReference>
<keyword evidence="5 6" id="KW-0067">ATP-binding</keyword>
<feature type="binding site" evidence="6">
    <location>
        <position position="714"/>
    </location>
    <ligand>
        <name>ATP</name>
        <dbReference type="ChEBI" id="CHEBI:30616"/>
    </ligand>
</feature>
<dbReference type="SUPFAM" id="SSF140356">
    <property type="entry name" value="PPK N-terminal domain-like"/>
    <property type="match status" value="1"/>
</dbReference>
<keyword evidence="6" id="KW-0460">Magnesium</keyword>
<feature type="domain" description="Polyphosphate kinase C-terminal" evidence="11">
    <location>
        <begin position="628"/>
        <end position="788"/>
    </location>
</feature>
<dbReference type="GO" id="GO:0006799">
    <property type="term" value="P:polyphosphate biosynthetic process"/>
    <property type="evidence" value="ECO:0007669"/>
    <property type="project" value="UniProtKB-UniRule"/>
</dbReference>
<evidence type="ECO:0000256" key="8">
    <source>
        <dbReference type="SAM" id="MobiDB-lite"/>
    </source>
</evidence>
<dbReference type="GO" id="GO:0046872">
    <property type="term" value="F:metal ion binding"/>
    <property type="evidence" value="ECO:0007669"/>
    <property type="project" value="UniProtKB-KW"/>
</dbReference>
<dbReference type="CDD" id="cd09168">
    <property type="entry name" value="PLDc_PaPPK1_C2_like"/>
    <property type="match status" value="1"/>
</dbReference>
<protein>
    <recommendedName>
        <fullName evidence="6 7">Polyphosphate kinase</fullName>
        <ecNumber evidence="6 7">2.7.4.1</ecNumber>
    </recommendedName>
    <alternativeName>
        <fullName evidence="6">ATP-polyphosphate phosphotransferase</fullName>
    </alternativeName>
    <alternativeName>
        <fullName evidence="6">Polyphosphoric acid kinase</fullName>
    </alternativeName>
</protein>
<feature type="binding site" evidence="6">
    <location>
        <position position="686"/>
    </location>
    <ligand>
        <name>ATP</name>
        <dbReference type="ChEBI" id="CHEBI:30616"/>
    </ligand>
</feature>
<feature type="domain" description="Polyphosphate kinase N-terminal" evidence="10">
    <location>
        <begin position="132"/>
        <end position="236"/>
    </location>
</feature>
<organism evidence="13 14">
    <name type="scientific">Citrifermentans bremense</name>
    <dbReference type="NCBI Taxonomy" id="60035"/>
    <lineage>
        <taxon>Bacteria</taxon>
        <taxon>Pseudomonadati</taxon>
        <taxon>Thermodesulfobacteriota</taxon>
        <taxon>Desulfuromonadia</taxon>
        <taxon>Geobacterales</taxon>
        <taxon>Geobacteraceae</taxon>
        <taxon>Citrifermentans</taxon>
    </lineage>
</organism>
<comment type="similarity">
    <text evidence="6 7">Belongs to the polyphosphate kinase 1 (PPK1) family.</text>
</comment>
<evidence type="ECO:0000259" key="9">
    <source>
        <dbReference type="Pfam" id="PF02503"/>
    </source>
</evidence>
<dbReference type="GO" id="GO:0005524">
    <property type="term" value="F:ATP binding"/>
    <property type="evidence" value="ECO:0007669"/>
    <property type="project" value="UniProtKB-KW"/>
</dbReference>
<feature type="active site" description="Phosphohistidine intermediate" evidence="6">
    <location>
        <position position="556"/>
    </location>
</feature>
<keyword evidence="1 6" id="KW-0597">Phosphoprotein</keyword>
<dbReference type="InterPro" id="IPR025200">
    <property type="entry name" value="PPK_C_dom2"/>
</dbReference>
<dbReference type="GO" id="GO:0008976">
    <property type="term" value="F:polyphosphate kinase activity"/>
    <property type="evidence" value="ECO:0007669"/>
    <property type="project" value="UniProtKB-UniRule"/>
</dbReference>
<feature type="binding site" evidence="6">
    <location>
        <position position="526"/>
    </location>
    <ligand>
        <name>Mg(2+)</name>
        <dbReference type="ChEBI" id="CHEBI:18420"/>
    </ligand>
</feature>
<dbReference type="HAMAP" id="MF_00347">
    <property type="entry name" value="Polyphosphate_kinase"/>
    <property type="match status" value="1"/>
</dbReference>
<feature type="domain" description="Polyphosphate kinase middle" evidence="9">
    <location>
        <begin position="246"/>
        <end position="424"/>
    </location>
</feature>
<dbReference type="NCBIfam" id="NF003921">
    <property type="entry name" value="PRK05443.2-2"/>
    <property type="match status" value="1"/>
</dbReference>
<dbReference type="CDD" id="cd09165">
    <property type="entry name" value="PLDc_PaPPK1_C1_like"/>
    <property type="match status" value="1"/>
</dbReference>
<feature type="region of interest" description="Disordered" evidence="8">
    <location>
        <begin position="777"/>
        <end position="799"/>
    </location>
</feature>
<evidence type="ECO:0000259" key="10">
    <source>
        <dbReference type="Pfam" id="PF13089"/>
    </source>
</evidence>
<keyword evidence="2 6" id="KW-0808">Transferase</keyword>
<name>A0A6S6M3X5_9BACT</name>
<evidence type="ECO:0000256" key="2">
    <source>
        <dbReference type="ARBA" id="ARBA00022679"/>
    </source>
</evidence>
<dbReference type="Proteomes" id="UP000515472">
    <property type="component" value="Chromosome"/>
</dbReference>
<dbReference type="GO" id="GO:0009358">
    <property type="term" value="C:polyphosphate kinase complex"/>
    <property type="evidence" value="ECO:0007669"/>
    <property type="project" value="InterPro"/>
</dbReference>
<dbReference type="EMBL" id="AP023213">
    <property type="protein sequence ID" value="BCG48360.1"/>
    <property type="molecule type" value="Genomic_DNA"/>
</dbReference>
<feature type="compositionally biased region" description="Low complexity" evidence="8">
    <location>
        <begin position="57"/>
        <end position="67"/>
    </location>
</feature>
<dbReference type="InterPro" id="IPR036830">
    <property type="entry name" value="PP_kinase_middle_dom_sf"/>
</dbReference>
<dbReference type="EC" id="2.7.4.1" evidence="6 7"/>
<evidence type="ECO:0000313" key="13">
    <source>
        <dbReference type="EMBL" id="BCG48360.1"/>
    </source>
</evidence>
<dbReference type="NCBIfam" id="TIGR03705">
    <property type="entry name" value="poly_P_kin"/>
    <property type="match status" value="1"/>
</dbReference>
<feature type="compositionally biased region" description="Basic residues" evidence="8">
    <location>
        <begin position="86"/>
        <end position="104"/>
    </location>
</feature>
<dbReference type="RefSeq" id="WP_185243117.1">
    <property type="nucleotide sequence ID" value="NZ_AP023213.1"/>
</dbReference>
<keyword evidence="4 6" id="KW-0418">Kinase</keyword>
<dbReference type="Gene3D" id="3.30.1840.10">
    <property type="entry name" value="Polyphosphate kinase middle domain"/>
    <property type="match status" value="1"/>
</dbReference>
<dbReference type="InterPro" id="IPR024953">
    <property type="entry name" value="PP_kinase_middle"/>
</dbReference>
<keyword evidence="6" id="KW-0479">Metal-binding</keyword>
<comment type="cofactor">
    <cofactor evidence="6">
        <name>Mg(2+)</name>
        <dbReference type="ChEBI" id="CHEBI:18420"/>
    </cofactor>
</comment>
<dbReference type="PANTHER" id="PTHR30218">
    <property type="entry name" value="POLYPHOSPHATE KINASE"/>
    <property type="match status" value="1"/>
</dbReference>
<dbReference type="InterPro" id="IPR041108">
    <property type="entry name" value="PP_kinase_C_1"/>
</dbReference>
<evidence type="ECO:0000256" key="4">
    <source>
        <dbReference type="ARBA" id="ARBA00022777"/>
    </source>
</evidence>
<dbReference type="KEGG" id="gbn:GEOBRER4_31100"/>
<sequence length="822" mass="92121">MENKSLAPDAEPELELLQLAEQTEKTPVSTLEFPVVNSAASEQDVPTEAIAGALSAALAPTSATNTSTKKKAPKAKAPKLDPAGPRSRKPKNAKPKAGKQKPVKAKGAAKGAGSAKPGEPDSGFDLGDSQWYLNRELTWLEFNRRVLHEATDERTPLLERLKFIAIVSGNLDEFYMKRIGGLKQQIGAGLHELTLDGRTPLQQVIECRSMIREIEAQKRDAFKTVRQLLEAKGIVIESYDTLSAKEKKQLREHYYTNIYPLLTPQSIDPAHPFPFISNLSLNLLVTLRYPKARETSLARVKVPVGLGTPRFIRVGKGDHFIPLEQVMMNNLDMLFPGMLIVSCEIFRVTRNANTEKDEEEADDLMAMIESELKERKFAPIVRLEVGAGMEPLHRGRLAAELELDEANDVFEVQGMLALRDLFEIAKLDYPRLHDPPHHPIDHPQLLSSRNIFHTIRDAGAILLQHPYVSFSTSVERFLREAGTDPKVRAIKMTLYRTSSQSRIIDALILAAQNGKQVAVVVELKARFDEAANIRFAELMEEAGIHVTYGVVGLKTHCKVILVVRQDYEGLRRYVHVGTGNYHTETARIYSDIGLITCDEVIAQDVTELFNYLTTGFSAKRNYRAVMPAPKLLKKALLARIEREVALHQESGGGVIQFKMNALEDGDIVKALYRASMAGVRVDLYVRDTCRLRPGIPRLSDHIRVFSIVGRFLEHARLYYFRNGGGEEYFIASADAMKRNLEARVEILCPVTAPELTAELRAVFDCYDADHRSAWEMQPDGSYVQRKPAEGENGEGTHQMLIAQAQKRLKESLKQKKKPLQQR</sequence>
<comment type="PTM">
    <text evidence="6 7">An intermediate of this reaction is the autophosphorylated ppk in which a phosphate is covalently linked to a histidine residue through a N-P bond.</text>
</comment>
<evidence type="ECO:0000256" key="5">
    <source>
        <dbReference type="ARBA" id="ARBA00022840"/>
    </source>
</evidence>
<evidence type="ECO:0000259" key="12">
    <source>
        <dbReference type="Pfam" id="PF17941"/>
    </source>
</evidence>
<dbReference type="Pfam" id="PF13090">
    <property type="entry name" value="PP_kinase_C"/>
    <property type="match status" value="1"/>
</dbReference>
<dbReference type="SUPFAM" id="SSF56024">
    <property type="entry name" value="Phospholipase D/nuclease"/>
    <property type="match status" value="2"/>
</dbReference>
<feature type="binding site" evidence="6">
    <location>
        <position position="496"/>
    </location>
    <ligand>
        <name>Mg(2+)</name>
        <dbReference type="ChEBI" id="CHEBI:18420"/>
    </ligand>
</feature>
<accession>A0A6S6M3X5</accession>
<comment type="function">
    <text evidence="6 7">Catalyzes the reversible transfer of the terminal phosphate of ATP to form a long-chain polyphosphate (polyP).</text>
</comment>
<evidence type="ECO:0000256" key="6">
    <source>
        <dbReference type="HAMAP-Rule" id="MF_00347"/>
    </source>
</evidence>
<gene>
    <name evidence="6" type="primary">ppk</name>
    <name evidence="13" type="ORF">GEOBRER4_n3248</name>
</gene>
<feature type="compositionally biased region" description="Low complexity" evidence="8">
    <location>
        <begin position="105"/>
        <end position="117"/>
    </location>
</feature>
<dbReference type="Pfam" id="PF13089">
    <property type="entry name" value="PP_kinase_N"/>
    <property type="match status" value="1"/>
</dbReference>
<evidence type="ECO:0000256" key="7">
    <source>
        <dbReference type="RuleBase" id="RU003800"/>
    </source>
</evidence>
<evidence type="ECO:0000313" key="14">
    <source>
        <dbReference type="Proteomes" id="UP000515472"/>
    </source>
</evidence>
<dbReference type="InterPro" id="IPR003414">
    <property type="entry name" value="PP_kinase"/>
</dbReference>
<evidence type="ECO:0000256" key="1">
    <source>
        <dbReference type="ARBA" id="ARBA00022553"/>
    </source>
</evidence>
<feature type="region of interest" description="Disordered" evidence="8">
    <location>
        <begin position="57"/>
        <end position="124"/>
    </location>
</feature>
<evidence type="ECO:0000259" key="11">
    <source>
        <dbReference type="Pfam" id="PF13090"/>
    </source>
</evidence>
<evidence type="ECO:0000256" key="3">
    <source>
        <dbReference type="ARBA" id="ARBA00022741"/>
    </source>
</evidence>
<dbReference type="Pfam" id="PF02503">
    <property type="entry name" value="PP_kinase"/>
    <property type="match status" value="1"/>
</dbReference>
<dbReference type="AlphaFoldDB" id="A0A6S6M3X5"/>
<reference evidence="13 14" key="1">
    <citation type="submission" date="2020-06" db="EMBL/GenBank/DDBJ databases">
        <title>Interaction of electrochemicaly active bacteria, Geobacter bremensis R4 on different carbon anode.</title>
        <authorList>
            <person name="Meng L."/>
            <person name="Yoshida N."/>
        </authorList>
    </citation>
    <scope>NUCLEOTIDE SEQUENCE [LARGE SCALE GENOMIC DNA]</scope>
    <source>
        <strain evidence="13 14">R4</strain>
    </source>
</reference>
<dbReference type="PANTHER" id="PTHR30218:SF0">
    <property type="entry name" value="POLYPHOSPHATE KINASE"/>
    <property type="match status" value="1"/>
</dbReference>
<keyword evidence="14" id="KW-1185">Reference proteome</keyword>
<dbReference type="InterPro" id="IPR036832">
    <property type="entry name" value="PPK_N_dom_sf"/>
</dbReference>
<dbReference type="Gene3D" id="1.20.58.310">
    <property type="entry name" value="Polyphosphate kinase N-terminal domain"/>
    <property type="match status" value="1"/>
</dbReference>
<keyword evidence="3 6" id="KW-0547">Nucleotide-binding</keyword>
<feature type="binding site" evidence="6">
    <location>
        <position position="170"/>
    </location>
    <ligand>
        <name>ATP</name>
        <dbReference type="ChEBI" id="CHEBI:30616"/>
    </ligand>
</feature>
<comment type="catalytic activity">
    <reaction evidence="6 7">
        <text>[phosphate](n) + ATP = [phosphate](n+1) + ADP</text>
        <dbReference type="Rhea" id="RHEA:19573"/>
        <dbReference type="Rhea" id="RHEA-COMP:9859"/>
        <dbReference type="Rhea" id="RHEA-COMP:14280"/>
        <dbReference type="ChEBI" id="CHEBI:16838"/>
        <dbReference type="ChEBI" id="CHEBI:30616"/>
        <dbReference type="ChEBI" id="CHEBI:456216"/>
        <dbReference type="EC" id="2.7.4.1"/>
    </reaction>
</comment>